<dbReference type="WBParaSite" id="MhA1_Contig773.frz3.gene10">
    <property type="protein sequence ID" value="MhA1_Contig773.frz3.gene10"/>
    <property type="gene ID" value="MhA1_Contig773.frz3.gene10"/>
</dbReference>
<evidence type="ECO:0000313" key="2">
    <source>
        <dbReference type="Proteomes" id="UP000095281"/>
    </source>
</evidence>
<reference evidence="3" key="1">
    <citation type="submission" date="2016-11" db="UniProtKB">
        <authorList>
            <consortium name="WormBaseParasite"/>
        </authorList>
    </citation>
    <scope>IDENTIFICATION</scope>
</reference>
<keyword evidence="2" id="KW-1185">Reference proteome</keyword>
<accession>A0A1I8BX99</accession>
<evidence type="ECO:0000313" key="3">
    <source>
        <dbReference type="WBParaSite" id="MhA1_Contig773.frz3.gene10"/>
    </source>
</evidence>
<sequence>MSKDLFIEDKTPAPAGEVDFYYVGAKDVDKCLKVAFAKIVMEGINVEKMSPEGEDHKRSDYAIYEESTNQRDMSEKK</sequence>
<proteinExistence type="predicted"/>
<feature type="compositionally biased region" description="Basic and acidic residues" evidence="1">
    <location>
        <begin position="68"/>
        <end position="77"/>
    </location>
</feature>
<feature type="compositionally biased region" description="Basic and acidic residues" evidence="1">
    <location>
        <begin position="49"/>
        <end position="60"/>
    </location>
</feature>
<dbReference type="Proteomes" id="UP000095281">
    <property type="component" value="Unplaced"/>
</dbReference>
<protein>
    <submittedName>
        <fullName evidence="3">GyrI-like domain-containing protein</fullName>
    </submittedName>
</protein>
<evidence type="ECO:0000256" key="1">
    <source>
        <dbReference type="SAM" id="MobiDB-lite"/>
    </source>
</evidence>
<name>A0A1I8BX99_MELHA</name>
<feature type="region of interest" description="Disordered" evidence="1">
    <location>
        <begin position="48"/>
        <end position="77"/>
    </location>
</feature>
<dbReference type="AlphaFoldDB" id="A0A1I8BX99"/>
<organism evidence="2 3">
    <name type="scientific">Meloidogyne hapla</name>
    <name type="common">Root-knot nematode worm</name>
    <dbReference type="NCBI Taxonomy" id="6305"/>
    <lineage>
        <taxon>Eukaryota</taxon>
        <taxon>Metazoa</taxon>
        <taxon>Ecdysozoa</taxon>
        <taxon>Nematoda</taxon>
        <taxon>Chromadorea</taxon>
        <taxon>Rhabditida</taxon>
        <taxon>Tylenchina</taxon>
        <taxon>Tylenchomorpha</taxon>
        <taxon>Tylenchoidea</taxon>
        <taxon>Meloidogynidae</taxon>
        <taxon>Meloidogyninae</taxon>
        <taxon>Meloidogyne</taxon>
    </lineage>
</organism>